<gene>
    <name evidence="2" type="ORF">EDD42_0709</name>
</gene>
<proteinExistence type="predicted"/>
<feature type="transmembrane region" description="Helical" evidence="1">
    <location>
        <begin position="74"/>
        <end position="96"/>
    </location>
</feature>
<keyword evidence="1" id="KW-0812">Transmembrane</keyword>
<dbReference type="RefSeq" id="WP_085511860.1">
    <property type="nucleotide sequence ID" value="NZ_FXAP01000003.1"/>
</dbReference>
<evidence type="ECO:0000313" key="3">
    <source>
        <dbReference type="Proteomes" id="UP000266915"/>
    </source>
</evidence>
<organism evidence="2 3">
    <name type="scientific">Plantibacter flavus</name>
    <dbReference type="NCBI Taxonomy" id="150123"/>
    <lineage>
        <taxon>Bacteria</taxon>
        <taxon>Bacillati</taxon>
        <taxon>Actinomycetota</taxon>
        <taxon>Actinomycetes</taxon>
        <taxon>Micrococcales</taxon>
        <taxon>Microbacteriaceae</taxon>
        <taxon>Plantibacter</taxon>
    </lineage>
</organism>
<accession>A0A3N2BZH5</accession>
<name>A0A3N2BZH5_9MICO</name>
<keyword evidence="1" id="KW-1133">Transmembrane helix</keyword>
<protein>
    <submittedName>
        <fullName evidence="2">Uncharacterized protein</fullName>
    </submittedName>
</protein>
<sequence length="207" mass="21771">MNSTNRGLNRLLILLIGVVFVVVGAAALAVVTVPVVADWWRDNRAAVLDTIDGWFAWNPFAAVPGADAGQTAPVLVPIAGIVLLVLVAALLISFVLRQGRGRSGVVHRATVEHGDIVLETDVAANALGDALDDTEAFSSVRVSAWDVNRAQALKVAVTCRRGVSPRTAVETVSTAVESLDRLLGVELPVLVEVGGGFRAAKPKRVLQ</sequence>
<dbReference type="AlphaFoldDB" id="A0A3N2BZH5"/>
<keyword evidence="1" id="KW-0472">Membrane</keyword>
<feature type="transmembrane region" description="Helical" evidence="1">
    <location>
        <begin position="12"/>
        <end position="37"/>
    </location>
</feature>
<evidence type="ECO:0000313" key="2">
    <source>
        <dbReference type="EMBL" id="ROR80666.1"/>
    </source>
</evidence>
<evidence type="ECO:0000256" key="1">
    <source>
        <dbReference type="SAM" id="Phobius"/>
    </source>
</evidence>
<keyword evidence="3" id="KW-1185">Reference proteome</keyword>
<comment type="caution">
    <text evidence="2">The sequence shown here is derived from an EMBL/GenBank/DDBJ whole genome shotgun (WGS) entry which is preliminary data.</text>
</comment>
<dbReference type="EMBL" id="RKHL01000001">
    <property type="protein sequence ID" value="ROR80666.1"/>
    <property type="molecule type" value="Genomic_DNA"/>
</dbReference>
<reference evidence="2 3" key="1">
    <citation type="submission" date="2018-11" db="EMBL/GenBank/DDBJ databases">
        <title>Sequencing the genomes of 1000 actinobacteria strains.</title>
        <authorList>
            <person name="Klenk H.-P."/>
        </authorList>
    </citation>
    <scope>NUCLEOTIDE SEQUENCE [LARGE SCALE GENOMIC DNA]</scope>
    <source>
        <strain evidence="2 3">DSM 14012</strain>
    </source>
</reference>
<dbReference type="Proteomes" id="UP000266915">
    <property type="component" value="Unassembled WGS sequence"/>
</dbReference>